<keyword evidence="2" id="KW-1185">Reference proteome</keyword>
<gene>
    <name evidence="1" type="ORF">ILYODFUR_016814</name>
</gene>
<dbReference type="Proteomes" id="UP001482620">
    <property type="component" value="Unassembled WGS sequence"/>
</dbReference>
<dbReference type="EMBL" id="JAHRIQ010059475">
    <property type="protein sequence ID" value="MEQ2240608.1"/>
    <property type="molecule type" value="Genomic_DNA"/>
</dbReference>
<comment type="caution">
    <text evidence="1">The sequence shown here is derived from an EMBL/GenBank/DDBJ whole genome shotgun (WGS) entry which is preliminary data.</text>
</comment>
<reference evidence="1 2" key="1">
    <citation type="submission" date="2021-06" db="EMBL/GenBank/DDBJ databases">
        <authorList>
            <person name="Palmer J.M."/>
        </authorList>
    </citation>
    <scope>NUCLEOTIDE SEQUENCE [LARGE SCALE GENOMIC DNA]</scope>
    <source>
        <strain evidence="2">if_2019</strain>
        <tissue evidence="1">Muscle</tissue>
    </source>
</reference>
<proteinExistence type="predicted"/>
<evidence type="ECO:0000313" key="2">
    <source>
        <dbReference type="Proteomes" id="UP001482620"/>
    </source>
</evidence>
<name>A0ABV0U9V8_9TELE</name>
<sequence length="131" mass="14993">MSKDSNHSLLHWTSPVSSLLNSSLLGLPLKNLVHPPPSTIHFHYPPSSTSRVNNYLVSLLLHPLADHSIIPVKLNYYSLVFDPEYSLLTILFILQLVSRFQFPCPRHYTVNKLFTKKLCLLNCFLHVGQTR</sequence>
<organism evidence="1 2">
    <name type="scientific">Ilyodon furcidens</name>
    <name type="common">goldbreast splitfin</name>
    <dbReference type="NCBI Taxonomy" id="33524"/>
    <lineage>
        <taxon>Eukaryota</taxon>
        <taxon>Metazoa</taxon>
        <taxon>Chordata</taxon>
        <taxon>Craniata</taxon>
        <taxon>Vertebrata</taxon>
        <taxon>Euteleostomi</taxon>
        <taxon>Actinopterygii</taxon>
        <taxon>Neopterygii</taxon>
        <taxon>Teleostei</taxon>
        <taxon>Neoteleostei</taxon>
        <taxon>Acanthomorphata</taxon>
        <taxon>Ovalentaria</taxon>
        <taxon>Atherinomorphae</taxon>
        <taxon>Cyprinodontiformes</taxon>
        <taxon>Goodeidae</taxon>
        <taxon>Ilyodon</taxon>
    </lineage>
</organism>
<accession>A0ABV0U9V8</accession>
<evidence type="ECO:0000313" key="1">
    <source>
        <dbReference type="EMBL" id="MEQ2240608.1"/>
    </source>
</evidence>
<protein>
    <submittedName>
        <fullName evidence="1">Uncharacterized protein</fullName>
    </submittedName>
</protein>